<sequence length="362" mass="41502">MESLPSILKHELHCLLNPLLQTTQNQVKIQKVTPYLRERSEYEKYYFPKVVSIGPIHHPKGEERKKTWASDYLKDKVGQIEDDAKQLLGKIWSQIKELKNLYAEDVVRCFFGDDDLLAWILFVDGCASLHFMHKVGETEPSKLQALDRFVLQDLLLLENQLPYKVLSILSRIDDDDDYALRILINRFIETRGIVGQSQVQINQPAHLLDALITVIVKKEPTITKDIKQSHDDNSPPHKKQKSSRRKKKETKFPSRNIQEIITSSGIEIKKNEENLTSICFAGGTLYIPPFTVDEFTAQTFLNMIAFEMCPDNSNTNYEISNYISFLHSLIDDADDVKALRNAGVLENHLGSDEEVAEIFNTV</sequence>
<name>A0AAE1IRT6_9FABA</name>
<evidence type="ECO:0000256" key="1">
    <source>
        <dbReference type="SAM" id="MobiDB-lite"/>
    </source>
</evidence>
<dbReference type="EMBL" id="JAWXYG010000013">
    <property type="protein sequence ID" value="KAK4256356.1"/>
    <property type="molecule type" value="Genomic_DNA"/>
</dbReference>
<dbReference type="Pfam" id="PF03140">
    <property type="entry name" value="DUF247"/>
    <property type="match status" value="1"/>
</dbReference>
<reference evidence="2" key="1">
    <citation type="submission" date="2023-10" db="EMBL/GenBank/DDBJ databases">
        <title>Chromosome-level genome of the transformable northern wattle, Acacia crassicarpa.</title>
        <authorList>
            <person name="Massaro I."/>
            <person name="Sinha N.R."/>
            <person name="Poethig S."/>
            <person name="Leichty A.R."/>
        </authorList>
    </citation>
    <scope>NUCLEOTIDE SEQUENCE</scope>
    <source>
        <strain evidence="2">Acra3RX</strain>
        <tissue evidence="2">Leaf</tissue>
    </source>
</reference>
<dbReference type="InterPro" id="IPR004158">
    <property type="entry name" value="DUF247_pln"/>
</dbReference>
<dbReference type="PANTHER" id="PTHR31549">
    <property type="entry name" value="PROTEIN, PUTATIVE (DUF247)-RELATED-RELATED"/>
    <property type="match status" value="1"/>
</dbReference>
<accession>A0AAE1IRT6</accession>
<feature type="region of interest" description="Disordered" evidence="1">
    <location>
        <begin position="224"/>
        <end position="253"/>
    </location>
</feature>
<keyword evidence="3" id="KW-1185">Reference proteome</keyword>
<organism evidence="2 3">
    <name type="scientific">Acacia crassicarpa</name>
    <name type="common">northern wattle</name>
    <dbReference type="NCBI Taxonomy" id="499986"/>
    <lineage>
        <taxon>Eukaryota</taxon>
        <taxon>Viridiplantae</taxon>
        <taxon>Streptophyta</taxon>
        <taxon>Embryophyta</taxon>
        <taxon>Tracheophyta</taxon>
        <taxon>Spermatophyta</taxon>
        <taxon>Magnoliopsida</taxon>
        <taxon>eudicotyledons</taxon>
        <taxon>Gunneridae</taxon>
        <taxon>Pentapetalae</taxon>
        <taxon>rosids</taxon>
        <taxon>fabids</taxon>
        <taxon>Fabales</taxon>
        <taxon>Fabaceae</taxon>
        <taxon>Caesalpinioideae</taxon>
        <taxon>mimosoid clade</taxon>
        <taxon>Acacieae</taxon>
        <taxon>Acacia</taxon>
    </lineage>
</organism>
<dbReference type="Proteomes" id="UP001293593">
    <property type="component" value="Unassembled WGS sequence"/>
</dbReference>
<evidence type="ECO:0000313" key="2">
    <source>
        <dbReference type="EMBL" id="KAK4256356.1"/>
    </source>
</evidence>
<feature type="compositionally biased region" description="Basic and acidic residues" evidence="1">
    <location>
        <begin position="224"/>
        <end position="235"/>
    </location>
</feature>
<comment type="caution">
    <text evidence="2">The sequence shown here is derived from an EMBL/GenBank/DDBJ whole genome shotgun (WGS) entry which is preliminary data.</text>
</comment>
<dbReference type="AlphaFoldDB" id="A0AAE1IRT6"/>
<evidence type="ECO:0000313" key="3">
    <source>
        <dbReference type="Proteomes" id="UP001293593"/>
    </source>
</evidence>
<dbReference type="PANTHER" id="PTHR31549:SF191">
    <property type="entry name" value="DUF247 DOMAIN PROTEIN"/>
    <property type="match status" value="1"/>
</dbReference>
<feature type="compositionally biased region" description="Basic residues" evidence="1">
    <location>
        <begin position="236"/>
        <end position="249"/>
    </location>
</feature>
<gene>
    <name evidence="2" type="ORF">QN277_009234</name>
</gene>
<protein>
    <submittedName>
        <fullName evidence="2">Uncharacterized protein</fullName>
    </submittedName>
</protein>
<proteinExistence type="predicted"/>